<evidence type="ECO:0000256" key="5">
    <source>
        <dbReference type="ARBA" id="ARBA00023157"/>
    </source>
</evidence>
<dbReference type="InterPro" id="IPR017937">
    <property type="entry name" value="Thioredoxin_CS"/>
</dbReference>
<dbReference type="PANTHER" id="PTHR35891">
    <property type="entry name" value="THIOL:DISULFIDE INTERCHANGE PROTEIN DSBA"/>
    <property type="match status" value="1"/>
</dbReference>
<evidence type="ECO:0000256" key="6">
    <source>
        <dbReference type="ARBA" id="ARBA00023284"/>
    </source>
</evidence>
<evidence type="ECO:0000256" key="2">
    <source>
        <dbReference type="ARBA" id="ARBA00005791"/>
    </source>
</evidence>
<name>A0A139SUY3_9GAMM</name>
<dbReference type="InterPro" id="IPR023205">
    <property type="entry name" value="DsbA/DsbL"/>
</dbReference>
<dbReference type="InterPro" id="IPR036249">
    <property type="entry name" value="Thioredoxin-like_sf"/>
</dbReference>
<comment type="caution">
    <text evidence="11">The sequence shown here is derived from an EMBL/GenBank/DDBJ whole genome shotgun (WGS) entry which is preliminary data.</text>
</comment>
<dbReference type="OrthoDB" id="9784896at2"/>
<evidence type="ECO:0000256" key="8">
    <source>
        <dbReference type="PIRSR" id="PIRSR001488-1"/>
    </source>
</evidence>
<accession>A0A139SUY3</accession>
<comment type="subcellular location">
    <subcellularLocation>
        <location evidence="1 7">Periplasm</location>
    </subcellularLocation>
</comment>
<evidence type="ECO:0000313" key="11">
    <source>
        <dbReference type="EMBL" id="KXU38416.1"/>
    </source>
</evidence>
<evidence type="ECO:0000256" key="3">
    <source>
        <dbReference type="ARBA" id="ARBA00022729"/>
    </source>
</evidence>
<protein>
    <recommendedName>
        <fullName evidence="7">Thiol:disulfide interchange protein</fullName>
    </recommendedName>
</protein>
<dbReference type="EMBL" id="LSZO01000135">
    <property type="protein sequence ID" value="KXU38416.1"/>
    <property type="molecule type" value="Genomic_DNA"/>
</dbReference>
<comment type="similarity">
    <text evidence="2">Belongs to the thioredoxin family. DsbA subfamily.</text>
</comment>
<keyword evidence="12" id="KW-1185">Reference proteome</keyword>
<dbReference type="CDD" id="cd03019">
    <property type="entry name" value="DsbA_DsbA"/>
    <property type="match status" value="1"/>
</dbReference>
<dbReference type="PANTHER" id="PTHR35891:SF2">
    <property type="entry name" value="THIOL:DISULFIDE INTERCHANGE PROTEIN DSBA"/>
    <property type="match status" value="1"/>
</dbReference>
<keyword evidence="3 9" id="KW-0732">Signal</keyword>
<feature type="disulfide bond" description="Redox-active" evidence="8">
    <location>
        <begin position="53"/>
        <end position="56"/>
    </location>
</feature>
<organism evidence="11 12">
    <name type="scientific">Ventosimonas gracilis</name>
    <dbReference type="NCBI Taxonomy" id="1680762"/>
    <lineage>
        <taxon>Bacteria</taxon>
        <taxon>Pseudomonadati</taxon>
        <taxon>Pseudomonadota</taxon>
        <taxon>Gammaproteobacteria</taxon>
        <taxon>Pseudomonadales</taxon>
        <taxon>Ventosimonadaceae</taxon>
        <taxon>Ventosimonas</taxon>
    </lineage>
</organism>
<proteinExistence type="inferred from homology"/>
<dbReference type="PROSITE" id="PS00194">
    <property type="entry name" value="THIOREDOXIN_1"/>
    <property type="match status" value="1"/>
</dbReference>
<dbReference type="InterPro" id="IPR013766">
    <property type="entry name" value="Thioredoxin_domain"/>
</dbReference>
<sequence length="210" mass="22899">MRKLLTALMATLGLLSGGLVAAETPAQYTELATPVATRDPGKIEVVELFWYGCGHCYQFEPYINEWSKTLPEDVNLVRLPALFGRLWDVHGQLFFALEALKAPHEVHEAIFNAIHQEGKMLATPNEMAAFLAPLGIDKESFLKAYNSFGVKTQMEKAKKQLMGYQVTGVPTLVVGGKYVFGVGQAGGAEAALQLADKLIEQERSASKAAD</sequence>
<dbReference type="Pfam" id="PF01323">
    <property type="entry name" value="DSBA"/>
    <property type="match status" value="1"/>
</dbReference>
<keyword evidence="4 7" id="KW-0574">Periplasm</keyword>
<evidence type="ECO:0000256" key="7">
    <source>
        <dbReference type="PIRNR" id="PIRNR001488"/>
    </source>
</evidence>
<dbReference type="PROSITE" id="PS51352">
    <property type="entry name" value="THIOREDOXIN_2"/>
    <property type="match status" value="1"/>
</dbReference>
<keyword evidence="6" id="KW-0676">Redox-active center</keyword>
<evidence type="ECO:0000256" key="1">
    <source>
        <dbReference type="ARBA" id="ARBA00004418"/>
    </source>
</evidence>
<feature type="chain" id="PRO_5007299405" description="Thiol:disulfide interchange protein" evidence="9">
    <location>
        <begin position="22"/>
        <end position="210"/>
    </location>
</feature>
<dbReference type="PIRSF" id="PIRSF001488">
    <property type="entry name" value="Tdi_protein"/>
    <property type="match status" value="1"/>
</dbReference>
<dbReference type="GO" id="GO:0042597">
    <property type="term" value="C:periplasmic space"/>
    <property type="evidence" value="ECO:0007669"/>
    <property type="project" value="UniProtKB-SubCell"/>
</dbReference>
<dbReference type="GO" id="GO:0015036">
    <property type="term" value="F:disulfide oxidoreductase activity"/>
    <property type="evidence" value="ECO:0007669"/>
    <property type="project" value="UniProtKB-ARBA"/>
</dbReference>
<feature type="domain" description="Thioredoxin" evidence="10">
    <location>
        <begin position="1"/>
        <end position="200"/>
    </location>
</feature>
<dbReference type="Proteomes" id="UP000072660">
    <property type="component" value="Unassembled WGS sequence"/>
</dbReference>
<keyword evidence="5 7" id="KW-1015">Disulfide bond</keyword>
<evidence type="ECO:0000313" key="12">
    <source>
        <dbReference type="Proteomes" id="UP000072660"/>
    </source>
</evidence>
<evidence type="ECO:0000256" key="4">
    <source>
        <dbReference type="ARBA" id="ARBA00022764"/>
    </source>
</evidence>
<dbReference type="InterPro" id="IPR050824">
    <property type="entry name" value="Thiol_disulfide_DsbA"/>
</dbReference>
<evidence type="ECO:0000259" key="10">
    <source>
        <dbReference type="PROSITE" id="PS51352"/>
    </source>
</evidence>
<dbReference type="SUPFAM" id="SSF52833">
    <property type="entry name" value="Thioredoxin-like"/>
    <property type="match status" value="1"/>
</dbReference>
<feature type="signal peptide" evidence="9">
    <location>
        <begin position="1"/>
        <end position="21"/>
    </location>
</feature>
<dbReference type="Gene3D" id="3.40.30.10">
    <property type="entry name" value="Glutaredoxin"/>
    <property type="match status" value="1"/>
</dbReference>
<dbReference type="InterPro" id="IPR001853">
    <property type="entry name" value="DSBA-like_thioredoxin_dom"/>
</dbReference>
<dbReference type="AlphaFoldDB" id="A0A139SUY3"/>
<gene>
    <name evidence="11" type="ORF">AXE65_01500</name>
</gene>
<reference evidence="11 12" key="1">
    <citation type="submission" date="2016-02" db="EMBL/GenBank/DDBJ databases">
        <authorList>
            <person name="Wen L."/>
            <person name="He K."/>
            <person name="Yang H."/>
        </authorList>
    </citation>
    <scope>NUCLEOTIDE SEQUENCE [LARGE SCALE GENOMIC DNA]</scope>
    <source>
        <strain evidence="11 12">CV58</strain>
    </source>
</reference>
<evidence type="ECO:0000256" key="9">
    <source>
        <dbReference type="SAM" id="SignalP"/>
    </source>
</evidence>